<keyword evidence="3" id="KW-1185">Reference proteome</keyword>
<dbReference type="EMBL" id="CP118605">
    <property type="protein sequence ID" value="WGL16141.1"/>
    <property type="molecule type" value="Genomic_DNA"/>
</dbReference>
<protein>
    <submittedName>
        <fullName evidence="2">Uncharacterized protein</fullName>
    </submittedName>
</protein>
<evidence type="ECO:0000256" key="1">
    <source>
        <dbReference type="SAM" id="SignalP"/>
    </source>
</evidence>
<sequence length="238" mass="26181">MSLHRLFQSNFRVKTPLLIFAVSVCLPSAAIAKVSSVWPGYNGSDAATWLAVTPVEIQIEAPTPLSGNNLQLLLALSADGGLGELRKKANEEFSDYLNQQVQKRFGDFFTDERVHLVDEGAPLTLSTNFQITIRQKIVNVVNRKNYDLEEGTMTAYGTFHYRLEGTAAGAQALREGTVDISDLGLEAGYRNRIPKDAGIVEDTTREASERLLAEIAEEVLDEIENKLNADSLLALARI</sequence>
<evidence type="ECO:0000313" key="3">
    <source>
        <dbReference type="Proteomes" id="UP001236500"/>
    </source>
</evidence>
<feature type="chain" id="PRO_5045544467" evidence="1">
    <location>
        <begin position="33"/>
        <end position="238"/>
    </location>
</feature>
<reference evidence="2 3" key="1">
    <citation type="submission" date="2023-02" db="EMBL/GenBank/DDBJ databases">
        <title>Description and genomic characterization of Microbulbifer bruguierae sp. nov., isolated from the sediment of mangrove plant Bruguiera sexangula.</title>
        <authorList>
            <person name="Long M."/>
        </authorList>
    </citation>
    <scope>NUCLEOTIDE SEQUENCE [LARGE SCALE GENOMIC DNA]</scope>
    <source>
        <strain evidence="2 3">H12</strain>
    </source>
</reference>
<proteinExistence type="predicted"/>
<keyword evidence="1" id="KW-0732">Signal</keyword>
<name>A0ABY8NB42_9GAMM</name>
<organism evidence="2 3">
    <name type="scientific">Microbulbifer bruguierae</name>
    <dbReference type="NCBI Taxonomy" id="3029061"/>
    <lineage>
        <taxon>Bacteria</taxon>
        <taxon>Pseudomonadati</taxon>
        <taxon>Pseudomonadota</taxon>
        <taxon>Gammaproteobacteria</taxon>
        <taxon>Cellvibrionales</taxon>
        <taxon>Microbulbiferaceae</taxon>
        <taxon>Microbulbifer</taxon>
    </lineage>
</organism>
<gene>
    <name evidence="2" type="ORF">PVT68_15375</name>
</gene>
<dbReference type="RefSeq" id="WP_280319506.1">
    <property type="nucleotide sequence ID" value="NZ_CP118605.1"/>
</dbReference>
<accession>A0ABY8NB42</accession>
<evidence type="ECO:0000313" key="2">
    <source>
        <dbReference type="EMBL" id="WGL16141.1"/>
    </source>
</evidence>
<dbReference type="Proteomes" id="UP001236500">
    <property type="component" value="Chromosome"/>
</dbReference>
<feature type="signal peptide" evidence="1">
    <location>
        <begin position="1"/>
        <end position="32"/>
    </location>
</feature>